<gene>
    <name evidence="6" type="ORF">TH606_10085</name>
</gene>
<keyword evidence="4" id="KW-0472">Membrane</keyword>
<dbReference type="RefSeq" id="WP_068543606.1">
    <property type="nucleotide sequence ID" value="NZ_LSFI01000058.1"/>
</dbReference>
<feature type="coiled-coil region" evidence="3">
    <location>
        <begin position="547"/>
        <end position="574"/>
    </location>
</feature>
<feature type="transmembrane region" description="Helical" evidence="4">
    <location>
        <begin position="12"/>
        <end position="33"/>
    </location>
</feature>
<keyword evidence="4" id="KW-1133">Transmembrane helix</keyword>
<organism evidence="6 7">
    <name type="scientific">Thermodesulfatator autotrophicus</name>
    <dbReference type="NCBI Taxonomy" id="1795632"/>
    <lineage>
        <taxon>Bacteria</taxon>
        <taxon>Pseudomonadati</taxon>
        <taxon>Thermodesulfobacteriota</taxon>
        <taxon>Thermodesulfobacteria</taxon>
        <taxon>Thermodesulfobacteriales</taxon>
        <taxon>Thermodesulfatatoraceae</taxon>
        <taxon>Thermodesulfatator</taxon>
    </lineage>
</organism>
<feature type="coiled-coil region" evidence="3">
    <location>
        <begin position="438"/>
        <end position="490"/>
    </location>
</feature>
<sequence>MQKILAQLGINKTLCAFFAVTLIMMLLVGLIAYKGISTGQEGFAKLAALVAGNNDEKSTLSAIKDIERLKRYLNNLMASESIEKANREYQKANSLLEKLKPLMDSQLYQDIKEEIENIKNFKLEFFKIKSEWDKQVKQAQNTAKNLEKNILEAVDNEEVKFLMDLDNLSNPKLAQKLSKDYSKINNLKTIKEQVGNLLALQAEIDSIKDIDYLTPKKSKLVSIQKKTHKTISLLKQDNIEGLEKIEMGLNSLLTATNNIFKVKTKEISILKKEEFIDKNINQAKKHLNELAISIQKRIDKELATKTNTLKQKMHNFSLILVTLLITGILLNLTLCNLIGRFLKNKLVELSTFIENISSGNLAVAKEYHVEGKDELSTIQRELSQAIQKISNMLAKTRTVSQQLLTDAHKMEKVAEEMAISANHTEENASGIHQTALDAQELAKQMALAIEEITTAINEISQNTSASSAIAQEAQDKLENANHTAQALARASEKIGEVSQFIGNIAEQTNLLALNASIEAARAGEAGKGFAVVANEVKELARQTGNSVEEIDRIVKELQNNVKDVTRALEETTETMNKIVEASASVAASIEEQTAVVSEIRNQAHNTSDSISAITEMAQGIKEVAENTAENAKAVQETSHEVKNVAENLEDSLMKFRL</sequence>
<keyword evidence="1 2" id="KW-0807">Transducer</keyword>
<feature type="coiled-coil region" evidence="3">
    <location>
        <begin position="129"/>
        <end position="156"/>
    </location>
</feature>
<evidence type="ECO:0000256" key="4">
    <source>
        <dbReference type="SAM" id="Phobius"/>
    </source>
</evidence>
<dbReference type="Gene3D" id="1.10.287.950">
    <property type="entry name" value="Methyl-accepting chemotaxis protein"/>
    <property type="match status" value="1"/>
</dbReference>
<comment type="caution">
    <text evidence="6">The sequence shown here is derived from an EMBL/GenBank/DDBJ whole genome shotgun (WGS) entry which is preliminary data.</text>
</comment>
<keyword evidence="7" id="KW-1185">Reference proteome</keyword>
<keyword evidence="3" id="KW-0175">Coiled coil</keyword>
<dbReference type="PANTHER" id="PTHR32089:SF112">
    <property type="entry name" value="LYSOZYME-LIKE PROTEIN-RELATED"/>
    <property type="match status" value="1"/>
</dbReference>
<reference evidence="6 7" key="1">
    <citation type="submission" date="2016-02" db="EMBL/GenBank/DDBJ databases">
        <title>Draft genome sequence of Thermodesulfatator sp. S606.</title>
        <authorList>
            <person name="Lai Q."/>
            <person name="Cao J."/>
            <person name="Dupont S."/>
            <person name="Shao Z."/>
            <person name="Jebbar M."/>
            <person name="Alain K."/>
        </authorList>
    </citation>
    <scope>NUCLEOTIDE SEQUENCE [LARGE SCALE GENOMIC DNA]</scope>
    <source>
        <strain evidence="6 7">S606</strain>
    </source>
</reference>
<dbReference type="PANTHER" id="PTHR32089">
    <property type="entry name" value="METHYL-ACCEPTING CHEMOTAXIS PROTEIN MCPB"/>
    <property type="match status" value="1"/>
</dbReference>
<evidence type="ECO:0000256" key="2">
    <source>
        <dbReference type="PROSITE-ProRule" id="PRU00284"/>
    </source>
</evidence>
<dbReference type="InterPro" id="IPR004089">
    <property type="entry name" value="MCPsignal_dom"/>
</dbReference>
<protein>
    <recommendedName>
        <fullName evidence="5">Methyl-accepting transducer domain-containing protein</fullName>
    </recommendedName>
</protein>
<feature type="transmembrane region" description="Helical" evidence="4">
    <location>
        <begin position="316"/>
        <end position="339"/>
    </location>
</feature>
<dbReference type="SUPFAM" id="SSF58104">
    <property type="entry name" value="Methyl-accepting chemotaxis protein (MCP) signaling domain"/>
    <property type="match status" value="1"/>
</dbReference>
<dbReference type="OrthoDB" id="9781845at2"/>
<keyword evidence="4" id="KW-0812">Transmembrane</keyword>
<dbReference type="SMART" id="SM00283">
    <property type="entry name" value="MA"/>
    <property type="match status" value="1"/>
</dbReference>
<accession>A0A177E4Y5</accession>
<evidence type="ECO:0000259" key="5">
    <source>
        <dbReference type="PROSITE" id="PS50111"/>
    </source>
</evidence>
<evidence type="ECO:0000256" key="3">
    <source>
        <dbReference type="SAM" id="Coils"/>
    </source>
</evidence>
<evidence type="ECO:0000256" key="1">
    <source>
        <dbReference type="ARBA" id="ARBA00023224"/>
    </source>
</evidence>
<dbReference type="Proteomes" id="UP000076964">
    <property type="component" value="Unassembled WGS sequence"/>
</dbReference>
<proteinExistence type="predicted"/>
<dbReference type="AlphaFoldDB" id="A0A177E4Y5"/>
<dbReference type="GO" id="GO:0007165">
    <property type="term" value="P:signal transduction"/>
    <property type="evidence" value="ECO:0007669"/>
    <property type="project" value="UniProtKB-KW"/>
</dbReference>
<name>A0A177E4Y5_9BACT</name>
<dbReference type="PROSITE" id="PS50111">
    <property type="entry name" value="CHEMOTAXIS_TRANSDUC_2"/>
    <property type="match status" value="1"/>
</dbReference>
<dbReference type="EMBL" id="LSFI01000058">
    <property type="protein sequence ID" value="OAG26848.1"/>
    <property type="molecule type" value="Genomic_DNA"/>
</dbReference>
<evidence type="ECO:0000313" key="6">
    <source>
        <dbReference type="EMBL" id="OAG26848.1"/>
    </source>
</evidence>
<dbReference type="Pfam" id="PF00015">
    <property type="entry name" value="MCPsignal"/>
    <property type="match status" value="1"/>
</dbReference>
<dbReference type="GO" id="GO:0016020">
    <property type="term" value="C:membrane"/>
    <property type="evidence" value="ECO:0007669"/>
    <property type="project" value="InterPro"/>
</dbReference>
<evidence type="ECO:0000313" key="7">
    <source>
        <dbReference type="Proteomes" id="UP000076964"/>
    </source>
</evidence>
<dbReference type="STRING" id="1795632.TH606_10085"/>
<feature type="domain" description="Methyl-accepting transducer" evidence="5">
    <location>
        <begin position="406"/>
        <end position="645"/>
    </location>
</feature>